<evidence type="ECO:0000313" key="2">
    <source>
        <dbReference type="EMBL" id="MBW30022.1"/>
    </source>
</evidence>
<reference evidence="2" key="1">
    <citation type="submission" date="2018-01" db="EMBL/GenBank/DDBJ databases">
        <title>An insight into the sialome of Amazonian anophelines.</title>
        <authorList>
            <person name="Ribeiro J.M."/>
            <person name="Scarpassa V."/>
            <person name="Calvo E."/>
        </authorList>
    </citation>
    <scope>NUCLEOTIDE SEQUENCE</scope>
    <source>
        <tissue evidence="2">Salivary glands</tissue>
    </source>
</reference>
<protein>
    <submittedName>
        <fullName evidence="2">Putative secreted peptide</fullName>
    </submittedName>
</protein>
<dbReference type="EMBL" id="GGFM01009271">
    <property type="protein sequence ID" value="MBW30022.1"/>
    <property type="molecule type" value="Transcribed_RNA"/>
</dbReference>
<keyword evidence="1" id="KW-0732">Signal</keyword>
<sequence length="71" mass="7864">MAYMAAMLARRACAVQMLLVALSRRMCCSRVCSANRYASSPSISRVTPIIRPGMRRVSFWRQAKKAACGPP</sequence>
<evidence type="ECO:0000256" key="1">
    <source>
        <dbReference type="SAM" id="SignalP"/>
    </source>
</evidence>
<organism evidence="2">
    <name type="scientific">Anopheles braziliensis</name>
    <dbReference type="NCBI Taxonomy" id="58242"/>
    <lineage>
        <taxon>Eukaryota</taxon>
        <taxon>Metazoa</taxon>
        <taxon>Ecdysozoa</taxon>
        <taxon>Arthropoda</taxon>
        <taxon>Hexapoda</taxon>
        <taxon>Insecta</taxon>
        <taxon>Pterygota</taxon>
        <taxon>Neoptera</taxon>
        <taxon>Endopterygota</taxon>
        <taxon>Diptera</taxon>
        <taxon>Nematocera</taxon>
        <taxon>Culicoidea</taxon>
        <taxon>Culicidae</taxon>
        <taxon>Anophelinae</taxon>
        <taxon>Anopheles</taxon>
    </lineage>
</organism>
<feature type="chain" id="PRO_5014941134" evidence="1">
    <location>
        <begin position="29"/>
        <end position="71"/>
    </location>
</feature>
<proteinExistence type="predicted"/>
<dbReference type="AlphaFoldDB" id="A0A2M3ZNF8"/>
<feature type="signal peptide" evidence="1">
    <location>
        <begin position="1"/>
        <end position="28"/>
    </location>
</feature>
<accession>A0A2M3ZNF8</accession>
<name>A0A2M3ZNF8_9DIPT</name>